<dbReference type="InterPro" id="IPR011876">
    <property type="entry name" value="IsopentenylPP_isomerase_typ1"/>
</dbReference>
<dbReference type="STRING" id="1229276.DI53_0128"/>
<evidence type="ECO:0000256" key="11">
    <source>
        <dbReference type="PIRSR" id="PIRSR018427-1"/>
    </source>
</evidence>
<evidence type="ECO:0000313" key="13">
    <source>
        <dbReference type="EMBL" id="KGE16013.1"/>
    </source>
</evidence>
<proteinExistence type="inferred from homology"/>
<dbReference type="PROSITE" id="PS51462">
    <property type="entry name" value="NUDIX"/>
    <property type="match status" value="1"/>
</dbReference>
<dbReference type="GO" id="GO:0050992">
    <property type="term" value="P:dimethylallyl diphosphate biosynthetic process"/>
    <property type="evidence" value="ECO:0007669"/>
    <property type="project" value="UniProtKB-UniPathway"/>
</dbReference>
<sequence>MNSDMERDKVILVNESDVALGQMAKMEAHRRGCLHRAFSIFILNANGEMLIHQRASNKYHGGGLWTNACCSHPQPGDDLKESALERLQYEMGIHCELEKVFSFVYKGEVENGLIEHEFDHVFRGTFDGIPHFNTVEVADYQWIDINELLQWVANSPDTFTIWFRQALPLLLDEIAFTTSLS</sequence>
<dbReference type="InterPro" id="IPR015797">
    <property type="entry name" value="NUDIX_hydrolase-like_dom_sf"/>
</dbReference>
<reference evidence="14" key="1">
    <citation type="submission" date="2014-04" db="EMBL/GenBank/DDBJ databases">
        <title>Whole-Genome optical mapping and complete genome sequence of Sphingobacterium deserti sp. nov., a new spaces isolated from desert in the west of China.</title>
        <authorList>
            <person name="Teng C."/>
            <person name="Zhou Z."/>
            <person name="Li X."/>
            <person name="Chen M."/>
            <person name="Lin M."/>
            <person name="Wang L."/>
            <person name="Su S."/>
            <person name="Zhang C."/>
            <person name="Zhang W."/>
        </authorList>
    </citation>
    <scope>NUCLEOTIDE SEQUENCE [LARGE SCALE GENOMIC DNA]</scope>
    <source>
        <strain evidence="14">ACCC05744</strain>
    </source>
</reference>
<dbReference type="Pfam" id="PF00293">
    <property type="entry name" value="NUDIX"/>
    <property type="match status" value="1"/>
</dbReference>
<evidence type="ECO:0000259" key="12">
    <source>
        <dbReference type="PROSITE" id="PS51462"/>
    </source>
</evidence>
<dbReference type="InterPro" id="IPR000086">
    <property type="entry name" value="NUDIX_hydrolase_dom"/>
</dbReference>
<evidence type="ECO:0000256" key="10">
    <source>
        <dbReference type="NCBIfam" id="TIGR02150"/>
    </source>
</evidence>
<dbReference type="GO" id="GO:0009240">
    <property type="term" value="P:isopentenyl diphosphate biosynthetic process"/>
    <property type="evidence" value="ECO:0007669"/>
    <property type="project" value="TreeGrafter"/>
</dbReference>
<dbReference type="SUPFAM" id="SSF55811">
    <property type="entry name" value="Nudix"/>
    <property type="match status" value="1"/>
</dbReference>
<dbReference type="GO" id="GO:0005737">
    <property type="term" value="C:cytoplasm"/>
    <property type="evidence" value="ECO:0007669"/>
    <property type="project" value="TreeGrafter"/>
</dbReference>
<dbReference type="PATRIC" id="fig|1229276.3.peg.134"/>
<feature type="domain" description="Nudix hydrolase" evidence="12">
    <location>
        <begin position="33"/>
        <end position="165"/>
    </location>
</feature>
<evidence type="ECO:0000256" key="9">
    <source>
        <dbReference type="ARBA" id="ARBA00023235"/>
    </source>
</evidence>
<dbReference type="PANTHER" id="PTHR10885:SF0">
    <property type="entry name" value="ISOPENTENYL-DIPHOSPHATE DELTA-ISOMERASE"/>
    <property type="match status" value="1"/>
</dbReference>
<keyword evidence="7" id="KW-0464">Manganese</keyword>
<reference evidence="13 14" key="2">
    <citation type="journal article" date="2015" name="PLoS ONE">
        <title>Whole-Genome Optical Mapping and Finished Genome Sequence of Sphingobacterium deserti sp. nov., a New Species Isolated from the Western Desert of China.</title>
        <authorList>
            <person name="Teng C."/>
            <person name="Zhou Z."/>
            <person name="Molnar I."/>
            <person name="Li X."/>
            <person name="Tang R."/>
            <person name="Chen M."/>
            <person name="Wang L."/>
            <person name="Su S."/>
            <person name="Zhang W."/>
            <person name="Lin M."/>
        </authorList>
    </citation>
    <scope>NUCLEOTIDE SEQUENCE [LARGE SCALE GENOMIC DNA]</scope>
    <source>
        <strain evidence="14">ACCC05744</strain>
    </source>
</reference>
<dbReference type="NCBIfam" id="NF002995">
    <property type="entry name" value="PRK03759.1"/>
    <property type="match status" value="1"/>
</dbReference>
<organism evidence="13 14">
    <name type="scientific">Sphingobacterium deserti</name>
    <dbReference type="NCBI Taxonomy" id="1229276"/>
    <lineage>
        <taxon>Bacteria</taxon>
        <taxon>Pseudomonadati</taxon>
        <taxon>Bacteroidota</taxon>
        <taxon>Sphingobacteriia</taxon>
        <taxon>Sphingobacteriales</taxon>
        <taxon>Sphingobacteriaceae</taxon>
        <taxon>Sphingobacterium</taxon>
    </lineage>
</organism>
<name>A0A0B8T5P7_9SPHI</name>
<feature type="active site" evidence="11">
    <location>
        <position position="70"/>
    </location>
</feature>
<dbReference type="GO" id="GO:0004452">
    <property type="term" value="F:isopentenyl-diphosphate delta-isomerase activity"/>
    <property type="evidence" value="ECO:0007669"/>
    <property type="project" value="UniProtKB-UniRule"/>
</dbReference>
<dbReference type="Proteomes" id="UP000031802">
    <property type="component" value="Unassembled WGS sequence"/>
</dbReference>
<evidence type="ECO:0000256" key="6">
    <source>
        <dbReference type="ARBA" id="ARBA00022842"/>
    </source>
</evidence>
<keyword evidence="14" id="KW-1185">Reference proteome</keyword>
<dbReference type="CDD" id="cd02885">
    <property type="entry name" value="NUDIX_IPP_Isomerase"/>
    <property type="match status" value="1"/>
</dbReference>
<feature type="active site" evidence="11">
    <location>
        <position position="117"/>
    </location>
</feature>
<dbReference type="EC" id="5.3.3.2" evidence="3 10"/>
<evidence type="ECO:0000256" key="1">
    <source>
        <dbReference type="ARBA" id="ARBA00004826"/>
    </source>
</evidence>
<dbReference type="EMBL" id="JJMU01000002">
    <property type="protein sequence ID" value="KGE16013.1"/>
    <property type="molecule type" value="Genomic_DNA"/>
</dbReference>
<evidence type="ECO:0000256" key="2">
    <source>
        <dbReference type="ARBA" id="ARBA00007579"/>
    </source>
</evidence>
<dbReference type="PANTHER" id="PTHR10885">
    <property type="entry name" value="ISOPENTENYL-DIPHOSPHATE DELTA-ISOMERASE"/>
    <property type="match status" value="1"/>
</dbReference>
<keyword evidence="6" id="KW-0460">Magnesium</keyword>
<evidence type="ECO:0000256" key="8">
    <source>
        <dbReference type="ARBA" id="ARBA00023229"/>
    </source>
</evidence>
<evidence type="ECO:0000256" key="5">
    <source>
        <dbReference type="ARBA" id="ARBA00022723"/>
    </source>
</evidence>
<evidence type="ECO:0000256" key="4">
    <source>
        <dbReference type="ARBA" id="ARBA00022490"/>
    </source>
</evidence>
<keyword evidence="9 13" id="KW-0413">Isomerase</keyword>
<keyword evidence="8" id="KW-0414">Isoprene biosynthesis</keyword>
<dbReference type="PIRSF" id="PIRSF018427">
    <property type="entry name" value="Isopntndiph_ism"/>
    <property type="match status" value="1"/>
</dbReference>
<evidence type="ECO:0000313" key="14">
    <source>
        <dbReference type="Proteomes" id="UP000031802"/>
    </source>
</evidence>
<evidence type="ECO:0000256" key="3">
    <source>
        <dbReference type="ARBA" id="ARBA00012057"/>
    </source>
</evidence>
<dbReference type="NCBIfam" id="TIGR02150">
    <property type="entry name" value="IPP_isom_1"/>
    <property type="match status" value="1"/>
</dbReference>
<comment type="pathway">
    <text evidence="1">Isoprenoid biosynthesis; dimethylallyl diphosphate biosynthesis; dimethylallyl diphosphate from isopentenyl diphosphate: step 1/1.</text>
</comment>
<dbReference type="GO" id="GO:0046872">
    <property type="term" value="F:metal ion binding"/>
    <property type="evidence" value="ECO:0007669"/>
    <property type="project" value="UniProtKB-KW"/>
</dbReference>
<comment type="similarity">
    <text evidence="2">Belongs to the IPP isomerase type 1 family.</text>
</comment>
<dbReference type="eggNOG" id="COG1443">
    <property type="taxonomic scope" value="Bacteria"/>
</dbReference>
<gene>
    <name evidence="13" type="ORF">DI53_0128</name>
</gene>
<dbReference type="HAMAP" id="MF_00202">
    <property type="entry name" value="Idi"/>
    <property type="match status" value="1"/>
</dbReference>
<dbReference type="AlphaFoldDB" id="A0A0B8T5P7"/>
<comment type="caution">
    <text evidence="13">The sequence shown here is derived from an EMBL/GenBank/DDBJ whole genome shotgun (WGS) entry which is preliminary data.</text>
</comment>
<accession>A0A0B8T5P7</accession>
<keyword evidence="4" id="KW-0963">Cytoplasm</keyword>
<keyword evidence="5" id="KW-0479">Metal-binding</keyword>
<dbReference type="Gene3D" id="3.90.79.10">
    <property type="entry name" value="Nucleoside Triphosphate Pyrophosphohydrolase"/>
    <property type="match status" value="1"/>
</dbReference>
<dbReference type="InterPro" id="IPR056375">
    <property type="entry name" value="Idi_bact"/>
</dbReference>
<dbReference type="UniPathway" id="UPA00059">
    <property type="reaction ID" value="UER00104"/>
</dbReference>
<evidence type="ECO:0000256" key="7">
    <source>
        <dbReference type="ARBA" id="ARBA00023211"/>
    </source>
</evidence>
<protein>
    <recommendedName>
        <fullName evidence="3 10">Isopentenyl-diphosphate delta-isomerase</fullName>
        <ecNumber evidence="3 10">5.3.3.2</ecNumber>
    </recommendedName>
</protein>